<accession>A0ABT0LF59</accession>
<evidence type="ECO:0000313" key="2">
    <source>
        <dbReference type="Proteomes" id="UP001203423"/>
    </source>
</evidence>
<keyword evidence="2" id="KW-1185">Reference proteome</keyword>
<organism evidence="1 2">
    <name type="scientific">Shewanella surugensis</name>
    <dbReference type="NCBI Taxonomy" id="212020"/>
    <lineage>
        <taxon>Bacteria</taxon>
        <taxon>Pseudomonadati</taxon>
        <taxon>Pseudomonadota</taxon>
        <taxon>Gammaproteobacteria</taxon>
        <taxon>Alteromonadales</taxon>
        <taxon>Shewanellaceae</taxon>
        <taxon>Shewanella</taxon>
    </lineage>
</organism>
<dbReference type="Pfam" id="PF05159">
    <property type="entry name" value="Capsule_synth"/>
    <property type="match status" value="1"/>
</dbReference>
<dbReference type="InterPro" id="IPR007833">
    <property type="entry name" value="Capsule_polysaccharide_synth"/>
</dbReference>
<dbReference type="CDD" id="cd16441">
    <property type="entry name" value="beta_Kdo_transferase_KpsS"/>
    <property type="match status" value="1"/>
</dbReference>
<sequence>MKILLLQGPLGSFFQVLGNQLIQQQHTVYKIDFNGGDQSWPIKGHNQAFQGQRHDWQEYLHQHIALWSIDMIICFGDCRFYHRQAALLCQKLKLAFWVLEEGYIRPDFITLEAGGVNAYSPLYPIAQQLSEQALPEEVDSGSDNLIIGKTFIKRAYFASRYHIIRALKTKHFTHYINHRPWNLRQEAFSWLKGGIIKLLQKRPDHQLMALLRQTTADIFFVPLQVSEDFQIRQHSDLNSVIDMIHQVMSSFSQHAPKNALLVLKHHPMDRGFVNYKTHINLLIQKYQLQGRVHYAYELPLPPLYPLLTGVITINSTVGLSALHHNVPTCCLGRALYHLKGLTHQGSLNDFWTTQAPVSPDLYKNLHAALRQYSQINGSFFKQQESTVNMIIARMLATQSIAIHSPRSLLTKKTINV</sequence>
<comment type="caution">
    <text evidence="1">The sequence shown here is derived from an EMBL/GenBank/DDBJ whole genome shotgun (WGS) entry which is preliminary data.</text>
</comment>
<reference evidence="1 2" key="1">
    <citation type="submission" date="2022-01" db="EMBL/GenBank/DDBJ databases">
        <title>Whole genome-based taxonomy of the Shewanellaceae.</title>
        <authorList>
            <person name="Martin-Rodriguez A.J."/>
        </authorList>
    </citation>
    <scope>NUCLEOTIDE SEQUENCE [LARGE SCALE GENOMIC DNA]</scope>
    <source>
        <strain evidence="1 2">DSM 17177</strain>
    </source>
</reference>
<dbReference type="EMBL" id="JAKIKS010000077">
    <property type="protein sequence ID" value="MCL1126189.1"/>
    <property type="molecule type" value="Genomic_DNA"/>
</dbReference>
<name>A0ABT0LF59_9GAMM</name>
<evidence type="ECO:0000313" key="1">
    <source>
        <dbReference type="EMBL" id="MCL1126189.1"/>
    </source>
</evidence>
<protein>
    <submittedName>
        <fullName evidence="1">Capsular biosynthesis protein</fullName>
    </submittedName>
</protein>
<proteinExistence type="predicted"/>
<gene>
    <name evidence="1" type="ORF">L2764_17325</name>
</gene>
<dbReference type="Proteomes" id="UP001203423">
    <property type="component" value="Unassembled WGS sequence"/>
</dbReference>
<dbReference type="RefSeq" id="WP_248941579.1">
    <property type="nucleotide sequence ID" value="NZ_JAKIKS010000077.1"/>
</dbReference>